<feature type="non-terminal residue" evidence="1">
    <location>
        <position position="110"/>
    </location>
</feature>
<proteinExistence type="predicted"/>
<gene>
    <name evidence="1" type="ORF">ACFQ1S_47270</name>
</gene>
<evidence type="ECO:0000313" key="2">
    <source>
        <dbReference type="Proteomes" id="UP001597045"/>
    </source>
</evidence>
<dbReference type="EMBL" id="JBHTIS010004631">
    <property type="protein sequence ID" value="MFD1052667.1"/>
    <property type="molecule type" value="Genomic_DNA"/>
</dbReference>
<organism evidence="1 2">
    <name type="scientific">Kibdelosporangium lantanae</name>
    <dbReference type="NCBI Taxonomy" id="1497396"/>
    <lineage>
        <taxon>Bacteria</taxon>
        <taxon>Bacillati</taxon>
        <taxon>Actinomycetota</taxon>
        <taxon>Actinomycetes</taxon>
        <taxon>Pseudonocardiales</taxon>
        <taxon>Pseudonocardiaceae</taxon>
        <taxon>Kibdelosporangium</taxon>
    </lineage>
</organism>
<protein>
    <recommendedName>
        <fullName evidence="3">YD repeat-containing protein</fullName>
    </recommendedName>
</protein>
<accession>A0ABW3MPT2</accession>
<keyword evidence="2" id="KW-1185">Reference proteome</keyword>
<dbReference type="Proteomes" id="UP001597045">
    <property type="component" value="Unassembled WGS sequence"/>
</dbReference>
<name>A0ABW3MPT2_9PSEU</name>
<sequence>MTITYDVAERYTDVAIDGPDPAHVTYGYDNVDSVTSKTVMGSKKDDGKILYQTNLSGASEVLEMRPDKKVISRTVPLPGGVIATLGATDTWSYPNVHGDMAVTAGRDGKQ</sequence>
<evidence type="ECO:0000313" key="1">
    <source>
        <dbReference type="EMBL" id="MFD1052667.1"/>
    </source>
</evidence>
<evidence type="ECO:0008006" key="3">
    <source>
        <dbReference type="Google" id="ProtNLM"/>
    </source>
</evidence>
<comment type="caution">
    <text evidence="1">The sequence shown here is derived from an EMBL/GenBank/DDBJ whole genome shotgun (WGS) entry which is preliminary data.</text>
</comment>
<reference evidence="2" key="1">
    <citation type="journal article" date="2019" name="Int. J. Syst. Evol. Microbiol.">
        <title>The Global Catalogue of Microorganisms (GCM) 10K type strain sequencing project: providing services to taxonomists for standard genome sequencing and annotation.</title>
        <authorList>
            <consortium name="The Broad Institute Genomics Platform"/>
            <consortium name="The Broad Institute Genome Sequencing Center for Infectious Disease"/>
            <person name="Wu L."/>
            <person name="Ma J."/>
        </authorList>
    </citation>
    <scope>NUCLEOTIDE SEQUENCE [LARGE SCALE GENOMIC DNA]</scope>
    <source>
        <strain evidence="2">JCM 31486</strain>
    </source>
</reference>